<evidence type="ECO:0000313" key="3">
    <source>
        <dbReference type="Proteomes" id="UP001156613"/>
    </source>
</evidence>
<dbReference type="InterPro" id="IPR038140">
    <property type="entry name" value="DotD_sf"/>
</dbReference>
<protein>
    <recommendedName>
        <fullName evidence="4">DotD/TraH family lipoprotein</fullName>
    </recommendedName>
</protein>
<dbReference type="InterPro" id="IPR031817">
    <property type="entry name" value="DotD"/>
</dbReference>
<feature type="signal peptide" evidence="1">
    <location>
        <begin position="1"/>
        <end position="39"/>
    </location>
</feature>
<dbReference type="PROSITE" id="PS51257">
    <property type="entry name" value="PROKAR_LIPOPROTEIN"/>
    <property type="match status" value="1"/>
</dbReference>
<keyword evidence="1" id="KW-0732">Signal</keyword>
<gene>
    <name evidence="2" type="ORF">GCM10010937_17450</name>
</gene>
<keyword evidence="3" id="KW-1185">Reference proteome</keyword>
<dbReference type="Pfam" id="PF16816">
    <property type="entry name" value="DotD"/>
    <property type="match status" value="1"/>
</dbReference>
<comment type="caution">
    <text evidence="2">The sequence shown here is derived from an EMBL/GenBank/DDBJ whole genome shotgun (WGS) entry which is preliminary data.</text>
</comment>
<name>A0ABQ5WIB4_GLUJA</name>
<dbReference type="EMBL" id="BSNT01000061">
    <property type="protein sequence ID" value="GLQ59942.1"/>
    <property type="molecule type" value="Genomic_DNA"/>
</dbReference>
<evidence type="ECO:0008006" key="4">
    <source>
        <dbReference type="Google" id="ProtNLM"/>
    </source>
</evidence>
<evidence type="ECO:0000313" key="2">
    <source>
        <dbReference type="EMBL" id="GLQ59942.1"/>
    </source>
</evidence>
<proteinExistence type="predicted"/>
<feature type="chain" id="PRO_5045277330" description="DotD/TraH family lipoprotein" evidence="1">
    <location>
        <begin position="40"/>
        <end position="157"/>
    </location>
</feature>
<evidence type="ECO:0000256" key="1">
    <source>
        <dbReference type="SAM" id="SignalP"/>
    </source>
</evidence>
<sequence>MRALTNATRIMMIMPALPSRHHGVLLTTGLILSACASHAPPPAPSVDQGMTHILSALDQTGAVRFPMVREGSVLPSEMNRPVSWHWEGPLDQGVRILAARAGYRTDIPSHTAPPVIRIDRDDTTLGGLFDELAAASASTARIEIDVPDHTIRILWHA</sequence>
<dbReference type="Proteomes" id="UP001156613">
    <property type="component" value="Unassembled WGS sequence"/>
</dbReference>
<organism evidence="2 3">
    <name type="scientific">Gluconobacter japonicus</name>
    <dbReference type="NCBI Taxonomy" id="376620"/>
    <lineage>
        <taxon>Bacteria</taxon>
        <taxon>Pseudomonadati</taxon>
        <taxon>Pseudomonadota</taxon>
        <taxon>Alphaproteobacteria</taxon>
        <taxon>Acetobacterales</taxon>
        <taxon>Acetobacteraceae</taxon>
        <taxon>Gluconobacter</taxon>
    </lineage>
</organism>
<dbReference type="RefSeq" id="WP_253783180.1">
    <property type="nucleotide sequence ID" value="NZ_BEWO01000022.1"/>
</dbReference>
<reference evidence="3" key="1">
    <citation type="journal article" date="2019" name="Int. J. Syst. Evol. Microbiol.">
        <title>The Global Catalogue of Microorganisms (GCM) 10K type strain sequencing project: providing services to taxonomists for standard genome sequencing and annotation.</title>
        <authorList>
            <consortium name="The Broad Institute Genomics Platform"/>
            <consortium name="The Broad Institute Genome Sequencing Center for Infectious Disease"/>
            <person name="Wu L."/>
            <person name="Ma J."/>
        </authorList>
    </citation>
    <scope>NUCLEOTIDE SEQUENCE [LARGE SCALE GENOMIC DNA]</scope>
    <source>
        <strain evidence="3">NBRC 3271</strain>
    </source>
</reference>
<dbReference type="Gene3D" id="3.55.50.60">
    <property type="entry name" value="DotD protein"/>
    <property type="match status" value="1"/>
</dbReference>
<accession>A0ABQ5WIB4</accession>